<dbReference type="GO" id="GO:0016790">
    <property type="term" value="F:thiolester hydrolase activity"/>
    <property type="evidence" value="ECO:0007669"/>
    <property type="project" value="UniProtKB-ARBA"/>
</dbReference>
<dbReference type="Gene3D" id="3.10.129.10">
    <property type="entry name" value="Hotdog Thioesterase"/>
    <property type="match status" value="1"/>
</dbReference>
<keyword evidence="3" id="KW-1185">Reference proteome</keyword>
<dbReference type="AlphaFoldDB" id="A0AA52EG65"/>
<proteinExistence type="predicted"/>
<accession>A0AA52EG65</accession>
<dbReference type="CDD" id="cd03443">
    <property type="entry name" value="PaaI_thioesterase"/>
    <property type="match status" value="1"/>
</dbReference>
<keyword evidence="2" id="KW-0378">Hydrolase</keyword>
<evidence type="ECO:0000313" key="3">
    <source>
        <dbReference type="Proteomes" id="UP001268683"/>
    </source>
</evidence>
<dbReference type="SUPFAM" id="SSF54637">
    <property type="entry name" value="Thioesterase/thiol ester dehydrase-isomerase"/>
    <property type="match status" value="1"/>
</dbReference>
<dbReference type="EMBL" id="CP123872">
    <property type="protein sequence ID" value="WND01924.1"/>
    <property type="molecule type" value="Genomic_DNA"/>
</dbReference>
<evidence type="ECO:0000313" key="2">
    <source>
        <dbReference type="EMBL" id="WND01924.1"/>
    </source>
</evidence>
<sequence>MFPVFEYNAEDLVASEAPDGFNAITSHSEYACHAGPIFERIYTDEKGNEQWERGFRVLPKHTNAGAMAHGGLLMTFADVLLATAVFKRLPPPFVTVKMTSEFLGRAPVGAWVTGKAWMVKRTGSLAFLEGQLMIDSKIIFTVSGIFKHRAGKEYG</sequence>
<dbReference type="KEGG" id="tmk:QGN29_10215"/>
<dbReference type="RefSeq" id="WP_310797754.1">
    <property type="nucleotide sequence ID" value="NZ_CP123872.1"/>
</dbReference>
<dbReference type="InterPro" id="IPR006683">
    <property type="entry name" value="Thioestr_dom"/>
</dbReference>
<gene>
    <name evidence="2" type="ORF">QGN29_10215</name>
</gene>
<dbReference type="Pfam" id="PF03061">
    <property type="entry name" value="4HBT"/>
    <property type="match status" value="1"/>
</dbReference>
<dbReference type="Proteomes" id="UP001268683">
    <property type="component" value="Chromosome"/>
</dbReference>
<evidence type="ECO:0000259" key="1">
    <source>
        <dbReference type="Pfam" id="PF03061"/>
    </source>
</evidence>
<name>A0AA52EG65_9PROT</name>
<reference evidence="2" key="1">
    <citation type="submission" date="2023-04" db="EMBL/GenBank/DDBJ databases">
        <title>Complete genome sequence of Temperatibacter marinus.</title>
        <authorList>
            <person name="Rong J.-C."/>
            <person name="Yi M.-L."/>
            <person name="Zhao Q."/>
        </authorList>
    </citation>
    <scope>NUCLEOTIDE SEQUENCE</scope>
    <source>
        <strain evidence="2">NBRC 110045</strain>
    </source>
</reference>
<dbReference type="EC" id="3.1.2.-" evidence="2"/>
<organism evidence="2 3">
    <name type="scientific">Temperatibacter marinus</name>
    <dbReference type="NCBI Taxonomy" id="1456591"/>
    <lineage>
        <taxon>Bacteria</taxon>
        <taxon>Pseudomonadati</taxon>
        <taxon>Pseudomonadota</taxon>
        <taxon>Alphaproteobacteria</taxon>
        <taxon>Kordiimonadales</taxon>
        <taxon>Temperatibacteraceae</taxon>
        <taxon>Temperatibacter</taxon>
    </lineage>
</organism>
<protein>
    <submittedName>
        <fullName evidence="2">PaaI family thioesterase</fullName>
        <ecNumber evidence="2">3.1.2.-</ecNumber>
    </submittedName>
</protein>
<feature type="domain" description="Thioesterase" evidence="1">
    <location>
        <begin position="68"/>
        <end position="133"/>
    </location>
</feature>
<dbReference type="InterPro" id="IPR029069">
    <property type="entry name" value="HotDog_dom_sf"/>
</dbReference>